<evidence type="ECO:0000256" key="2">
    <source>
        <dbReference type="ARBA" id="ARBA00022448"/>
    </source>
</evidence>
<evidence type="ECO:0000256" key="4">
    <source>
        <dbReference type="ARBA" id="ARBA00022692"/>
    </source>
</evidence>
<dbReference type="InterPro" id="IPR035906">
    <property type="entry name" value="MetI-like_sf"/>
</dbReference>
<dbReference type="NCBIfam" id="TIGR01097">
    <property type="entry name" value="PhnE"/>
    <property type="match status" value="1"/>
</dbReference>
<evidence type="ECO:0000256" key="5">
    <source>
        <dbReference type="ARBA" id="ARBA00022989"/>
    </source>
</evidence>
<keyword evidence="2 7" id="KW-0813">Transport</keyword>
<dbReference type="GO" id="GO:0015416">
    <property type="term" value="F:ABC-type phosphonate transporter activity"/>
    <property type="evidence" value="ECO:0007669"/>
    <property type="project" value="InterPro"/>
</dbReference>
<dbReference type="STRING" id="1121400.SAMN02746065_14012"/>
<gene>
    <name evidence="9" type="ORF">SAMN02746065_14012</name>
</gene>
<dbReference type="InterPro" id="IPR005769">
    <property type="entry name" value="PhnE/PtxC"/>
</dbReference>
<name>A0A1W2ER70_9BACT</name>
<dbReference type="Proteomes" id="UP000192418">
    <property type="component" value="Unassembled WGS sequence"/>
</dbReference>
<keyword evidence="3" id="KW-1003">Cell membrane</keyword>
<evidence type="ECO:0000313" key="10">
    <source>
        <dbReference type="Proteomes" id="UP000192418"/>
    </source>
</evidence>
<feature type="transmembrane region" description="Helical" evidence="7">
    <location>
        <begin position="167"/>
        <end position="189"/>
    </location>
</feature>
<dbReference type="PANTHER" id="PTHR30043:SF1">
    <property type="entry name" value="ABC TRANSPORT SYSTEM PERMEASE PROTEIN P69"/>
    <property type="match status" value="1"/>
</dbReference>
<evidence type="ECO:0000256" key="1">
    <source>
        <dbReference type="ARBA" id="ARBA00004651"/>
    </source>
</evidence>
<dbReference type="PROSITE" id="PS50928">
    <property type="entry name" value="ABC_TM1"/>
    <property type="match status" value="1"/>
</dbReference>
<keyword evidence="10" id="KW-1185">Reference proteome</keyword>
<keyword evidence="4 7" id="KW-0812">Transmembrane</keyword>
<proteinExistence type="inferred from homology"/>
<reference evidence="9 10" key="1">
    <citation type="submission" date="2017-04" db="EMBL/GenBank/DDBJ databases">
        <authorList>
            <person name="Afonso C.L."/>
            <person name="Miller P.J."/>
            <person name="Scott M.A."/>
            <person name="Spackman E."/>
            <person name="Goraichik I."/>
            <person name="Dimitrov K.M."/>
            <person name="Suarez D.L."/>
            <person name="Swayne D.E."/>
        </authorList>
    </citation>
    <scope>NUCLEOTIDE SEQUENCE [LARGE SCALE GENOMIC DNA]</scope>
    <source>
        <strain evidence="9 10">DSM 3385</strain>
    </source>
</reference>
<feature type="domain" description="ABC transmembrane type-1" evidence="8">
    <location>
        <begin position="163"/>
        <end position="359"/>
    </location>
</feature>
<evidence type="ECO:0000259" key="8">
    <source>
        <dbReference type="PROSITE" id="PS50928"/>
    </source>
</evidence>
<dbReference type="RefSeq" id="WP_212638037.1">
    <property type="nucleotide sequence ID" value="NZ_FWXY01000040.1"/>
</dbReference>
<comment type="subcellular location">
    <subcellularLocation>
        <location evidence="1 7">Cell membrane</location>
        <topology evidence="1 7">Multi-pass membrane protein</topology>
    </subcellularLocation>
</comment>
<dbReference type="Gene3D" id="1.10.3720.10">
    <property type="entry name" value="MetI-like"/>
    <property type="match status" value="1"/>
</dbReference>
<dbReference type="AlphaFoldDB" id="A0A1W2ER70"/>
<dbReference type="InterPro" id="IPR000515">
    <property type="entry name" value="MetI-like"/>
</dbReference>
<dbReference type="Pfam" id="PF00528">
    <property type="entry name" value="BPD_transp_1"/>
    <property type="match status" value="1"/>
</dbReference>
<keyword evidence="5 7" id="KW-1133">Transmembrane helix</keyword>
<evidence type="ECO:0000256" key="3">
    <source>
        <dbReference type="ARBA" id="ARBA00022475"/>
    </source>
</evidence>
<feature type="transmembrane region" description="Helical" evidence="7">
    <location>
        <begin position="312"/>
        <end position="330"/>
    </location>
</feature>
<accession>A0A1W2ER70</accession>
<feature type="transmembrane region" description="Helical" evidence="7">
    <location>
        <begin position="21"/>
        <end position="40"/>
    </location>
</feature>
<sequence>MNTTTATLQDLMPQRGMLPKLARTALWLITLVVLAVTYVYCSIDPVKLIEKRENGIAYLFGHEVTQADRDSARRQAKKLPKIIIEQEVSRTVRQAMKKEGIDNPIEFSTRVAAVAKTELAQMDPAKKEKIMEEEFARLLDEKRGGYFPPEIRPDKLYMYTKSLIETIAMAIWGTLFAFVVAVPLSMFAARNTLKLFISSNSGRANALREIIWFFMRRLLDFCRGFNEFVMALIFVAVIGLGPFAGVLALAIHTFGVLGKVFSEGIETIDPGQVEAVEASGASPVQIIAFAVLPQVMPLIVSYSLLRFESNVRSASILGFVGAGGIGYLIFDKINGYMYREVCTIMLLVIFTVTVIDYLCGILRKKFV</sequence>
<feature type="transmembrane region" description="Helical" evidence="7">
    <location>
        <begin position="336"/>
        <end position="359"/>
    </location>
</feature>
<keyword evidence="6 7" id="KW-0472">Membrane</keyword>
<feature type="transmembrane region" description="Helical" evidence="7">
    <location>
        <begin position="225"/>
        <end position="251"/>
    </location>
</feature>
<dbReference type="CDD" id="cd06261">
    <property type="entry name" value="TM_PBP2"/>
    <property type="match status" value="1"/>
</dbReference>
<comment type="similarity">
    <text evidence="7">Belongs to the binding-protein-dependent transport system permease family.</text>
</comment>
<evidence type="ECO:0000313" key="9">
    <source>
        <dbReference type="EMBL" id="SMD12227.1"/>
    </source>
</evidence>
<dbReference type="EMBL" id="FWXY01000040">
    <property type="protein sequence ID" value="SMD12227.1"/>
    <property type="molecule type" value="Genomic_DNA"/>
</dbReference>
<dbReference type="GO" id="GO:0005886">
    <property type="term" value="C:plasma membrane"/>
    <property type="evidence" value="ECO:0007669"/>
    <property type="project" value="UniProtKB-SubCell"/>
</dbReference>
<organism evidence="9 10">
    <name type="scientific">Desulfocicer vacuolatum DSM 3385</name>
    <dbReference type="NCBI Taxonomy" id="1121400"/>
    <lineage>
        <taxon>Bacteria</taxon>
        <taxon>Pseudomonadati</taxon>
        <taxon>Thermodesulfobacteriota</taxon>
        <taxon>Desulfobacteria</taxon>
        <taxon>Desulfobacterales</taxon>
        <taxon>Desulfobacteraceae</taxon>
        <taxon>Desulfocicer</taxon>
    </lineage>
</organism>
<protein>
    <submittedName>
        <fullName evidence="9">Phosphonate transport system permease protein</fullName>
    </submittedName>
</protein>
<dbReference type="SUPFAM" id="SSF161098">
    <property type="entry name" value="MetI-like"/>
    <property type="match status" value="1"/>
</dbReference>
<evidence type="ECO:0000256" key="7">
    <source>
        <dbReference type="RuleBase" id="RU363032"/>
    </source>
</evidence>
<dbReference type="PANTHER" id="PTHR30043">
    <property type="entry name" value="PHOSPHONATES TRANSPORT SYSTEM PERMEASE PROTEIN"/>
    <property type="match status" value="1"/>
</dbReference>
<feature type="transmembrane region" description="Helical" evidence="7">
    <location>
        <begin position="286"/>
        <end position="305"/>
    </location>
</feature>
<evidence type="ECO:0000256" key="6">
    <source>
        <dbReference type="ARBA" id="ARBA00023136"/>
    </source>
</evidence>